<feature type="region of interest" description="Disordered" evidence="2">
    <location>
        <begin position="1062"/>
        <end position="1119"/>
    </location>
</feature>
<feature type="region of interest" description="Disordered" evidence="2">
    <location>
        <begin position="377"/>
        <end position="399"/>
    </location>
</feature>
<dbReference type="EMBL" id="JALJOS010000006">
    <property type="protein sequence ID" value="KAK9837993.1"/>
    <property type="molecule type" value="Genomic_DNA"/>
</dbReference>
<organism evidence="3 4">
    <name type="scientific">Apatococcus lobatus</name>
    <dbReference type="NCBI Taxonomy" id="904363"/>
    <lineage>
        <taxon>Eukaryota</taxon>
        <taxon>Viridiplantae</taxon>
        <taxon>Chlorophyta</taxon>
        <taxon>core chlorophytes</taxon>
        <taxon>Trebouxiophyceae</taxon>
        <taxon>Chlorellales</taxon>
        <taxon>Chlorellaceae</taxon>
        <taxon>Apatococcus</taxon>
    </lineage>
</organism>
<keyword evidence="4" id="KW-1185">Reference proteome</keyword>
<evidence type="ECO:0000313" key="3">
    <source>
        <dbReference type="EMBL" id="KAK9837993.1"/>
    </source>
</evidence>
<feature type="compositionally biased region" description="Low complexity" evidence="2">
    <location>
        <begin position="1203"/>
        <end position="1213"/>
    </location>
</feature>
<evidence type="ECO:0000256" key="2">
    <source>
        <dbReference type="SAM" id="MobiDB-lite"/>
    </source>
</evidence>
<feature type="compositionally biased region" description="Polar residues" evidence="2">
    <location>
        <begin position="380"/>
        <end position="391"/>
    </location>
</feature>
<feature type="compositionally biased region" description="Polar residues" evidence="2">
    <location>
        <begin position="1108"/>
        <end position="1119"/>
    </location>
</feature>
<keyword evidence="1" id="KW-0175">Coiled coil</keyword>
<feature type="compositionally biased region" description="Polar residues" evidence="2">
    <location>
        <begin position="857"/>
        <end position="873"/>
    </location>
</feature>
<dbReference type="PANTHER" id="PTHR45615:SF40">
    <property type="entry name" value="MYOSIN HEAVY CHAIN, NON-MUSCLE"/>
    <property type="match status" value="1"/>
</dbReference>
<evidence type="ECO:0000313" key="4">
    <source>
        <dbReference type="Proteomes" id="UP001438707"/>
    </source>
</evidence>
<feature type="compositionally biased region" description="Polar residues" evidence="2">
    <location>
        <begin position="692"/>
        <end position="743"/>
    </location>
</feature>
<dbReference type="GO" id="GO:0005737">
    <property type="term" value="C:cytoplasm"/>
    <property type="evidence" value="ECO:0007669"/>
    <property type="project" value="TreeGrafter"/>
</dbReference>
<dbReference type="GO" id="GO:0000146">
    <property type="term" value="F:microfilament motor activity"/>
    <property type="evidence" value="ECO:0007669"/>
    <property type="project" value="TreeGrafter"/>
</dbReference>
<protein>
    <submittedName>
        <fullName evidence="3">Uncharacterized protein</fullName>
    </submittedName>
</protein>
<feature type="compositionally biased region" description="Low complexity" evidence="2">
    <location>
        <begin position="760"/>
        <end position="771"/>
    </location>
</feature>
<dbReference type="GO" id="GO:0016460">
    <property type="term" value="C:myosin II complex"/>
    <property type="evidence" value="ECO:0007669"/>
    <property type="project" value="TreeGrafter"/>
</dbReference>
<feature type="compositionally biased region" description="Basic and acidic residues" evidence="2">
    <location>
        <begin position="874"/>
        <end position="885"/>
    </location>
</feature>
<feature type="compositionally biased region" description="Polar residues" evidence="2">
    <location>
        <begin position="1158"/>
        <end position="1180"/>
    </location>
</feature>
<dbReference type="GO" id="GO:0051015">
    <property type="term" value="F:actin filament binding"/>
    <property type="evidence" value="ECO:0007669"/>
    <property type="project" value="TreeGrafter"/>
</dbReference>
<feature type="compositionally biased region" description="Polar residues" evidence="2">
    <location>
        <begin position="979"/>
        <end position="988"/>
    </location>
</feature>
<feature type="compositionally biased region" description="Polar residues" evidence="2">
    <location>
        <begin position="940"/>
        <end position="958"/>
    </location>
</feature>
<name>A0AAW1RX80_9CHLO</name>
<dbReference type="GO" id="GO:0032982">
    <property type="term" value="C:myosin filament"/>
    <property type="evidence" value="ECO:0007669"/>
    <property type="project" value="TreeGrafter"/>
</dbReference>
<feature type="coiled-coil region" evidence="1">
    <location>
        <begin position="170"/>
        <end position="204"/>
    </location>
</feature>
<feature type="coiled-coil region" evidence="1">
    <location>
        <begin position="491"/>
        <end position="518"/>
    </location>
</feature>
<accession>A0AAW1RX80</accession>
<gene>
    <name evidence="3" type="ORF">WJX74_009185</name>
</gene>
<feature type="region of interest" description="Disordered" evidence="2">
    <location>
        <begin position="57"/>
        <end position="76"/>
    </location>
</feature>
<dbReference type="Proteomes" id="UP001438707">
    <property type="component" value="Unassembled WGS sequence"/>
</dbReference>
<feature type="compositionally biased region" description="Polar residues" evidence="2">
    <location>
        <begin position="810"/>
        <end position="840"/>
    </location>
</feature>
<evidence type="ECO:0000256" key="1">
    <source>
        <dbReference type="SAM" id="Coils"/>
    </source>
</evidence>
<feature type="region of interest" description="Disordered" evidence="2">
    <location>
        <begin position="1133"/>
        <end position="1213"/>
    </location>
</feature>
<feature type="compositionally biased region" description="Basic and acidic residues" evidence="2">
    <location>
        <begin position="846"/>
        <end position="856"/>
    </location>
</feature>
<proteinExistence type="predicted"/>
<reference evidence="3 4" key="1">
    <citation type="journal article" date="2024" name="Nat. Commun.">
        <title>Phylogenomics reveals the evolutionary origins of lichenization in chlorophyte algae.</title>
        <authorList>
            <person name="Puginier C."/>
            <person name="Libourel C."/>
            <person name="Otte J."/>
            <person name="Skaloud P."/>
            <person name="Haon M."/>
            <person name="Grisel S."/>
            <person name="Petersen M."/>
            <person name="Berrin J.G."/>
            <person name="Delaux P.M."/>
            <person name="Dal Grande F."/>
            <person name="Keller J."/>
        </authorList>
    </citation>
    <scope>NUCLEOTIDE SEQUENCE [LARGE SCALE GENOMIC DNA]</scope>
    <source>
        <strain evidence="3 4">SAG 2145</strain>
    </source>
</reference>
<feature type="compositionally biased region" description="Polar residues" evidence="2">
    <location>
        <begin position="1133"/>
        <end position="1150"/>
    </location>
</feature>
<feature type="compositionally biased region" description="Polar residues" evidence="2">
    <location>
        <begin position="772"/>
        <end position="787"/>
    </location>
</feature>
<feature type="region of interest" description="Disordered" evidence="2">
    <location>
        <begin position="1261"/>
        <end position="1334"/>
    </location>
</feature>
<sequence>MCSPQGDEGLCQGLQFAFRSSANEAAIQRKDAELEERGRLLYKSKIAIEQLQSELEAAQRGEDEADKAAQKAAEERDAALKLAEEGGAGAPSRAARLSQLEDQLSTGAQREGVLQSQLADALQQCADQVKHVVSFRHALISPVQGRGPLELTAHESLASSSILDAQEKWLEEQKADILDLEGQLTSTQARAAELEERLADESTSHIDQGRVQDQQASELKELHAQLSSTQSHQTRLRAQLYEARQAASAQAVAASKLQDDLGIVKDLNVQLQAQLSAAQSTASEQEHIARDQVEAQATLKQQLFERESGLADADAQLKQMQQDRERWERTFRDLGQQAQSAAGEKQAALAQLKEAEAAKEKLQEQLWLERQSSQQLRQQDATAASSHQQQLEAARRDGLAKAAAAEASAELHIQALSHQHQEEKIRLEREWQQKVADSAAEASAAAAKQEAEERAGWDLARCKLEERWTTSLKDLEAKAAAQCASHEAHTAQEVKAMEKKWRRKVKEARAEKDGLRSELAGRLALLADRMTQLASKEARHETRQVDLAKAVDELRSAGQGESRRRWELEGALREAATIFKRELCDKNETLRTLQSELRHMRKWHARALEGLPSGPAAWPHHGGRPQHVCSDHWLTLPAASPGGPWQAASFSSPAQPGNSISTPVHGHLGSWADASIDLDPTIAPERPAHLPTTVTTPGTNSHIPQLESFSRVAQPSFPPASSMQARHQMHTDSQNPTFPQPSFASPAKGFAASPHAKELSSSAPQQAMQQSLGTTPARSQGVQNFNAQPPGPSRDLSAQFSQPPDHGMPRQQSLSAEQPNPSPPSTAHAQQSSIRRQPINSWGHAGRGDSADRDSGRQQSGPAQISKQSSLRQQGREVRQNEHAVSRQPSGPVHMSQQQSPSRWESAALQPFAYEQPDTDRWEASAAEPALASMRPPGAPSQSGQFTRTGFPAQAQTESKPHSLEPSTGGPSGGHSKHQPAQSWSGIGQATFKPPGSSAKARVPLRHQSTSATDRGAAPHASVHRRNSLFDISPGPMLTYPVVPMDAVDMATHDTSAMLETANEGGQDGWQGFSSPHKQQQQQQIGEAGWLQRTAAESLLESPRSPATAHSRSHPSTEASLRMNELVAGEATPNQLRSGNPAQQSKTSAPASVPKSLSGLQPQQTFSNEARSTYPQQQTAMDMHTADTDSSPEARSAEFEPVSSSKRSSSTLRDSLEDQLRSLQAQYDRVIAQERAIDAAAEQSLSRKPSAQPQTLIRAHRSGGSSAREGMIDLAPPSKQPSLQALASKLPAGPQSTKSGMSLIEPQNVWSQPSSGTKERLEGGFGSAALETAY</sequence>
<dbReference type="PANTHER" id="PTHR45615">
    <property type="entry name" value="MYOSIN HEAVY CHAIN, NON-MUSCLE"/>
    <property type="match status" value="1"/>
</dbReference>
<comment type="caution">
    <text evidence="3">The sequence shown here is derived from an EMBL/GenBank/DDBJ whole genome shotgun (WGS) entry which is preliminary data.</text>
</comment>
<feature type="region of interest" description="Disordered" evidence="2">
    <location>
        <begin position="682"/>
        <end position="1036"/>
    </location>
</feature>